<accession>A0ABZ0I450</accession>
<dbReference type="Proteomes" id="UP001626537">
    <property type="component" value="Chromosome"/>
</dbReference>
<organism evidence="1 2">
    <name type="scientific">Congregibacter variabilis</name>
    <dbReference type="NCBI Taxonomy" id="3081200"/>
    <lineage>
        <taxon>Bacteria</taxon>
        <taxon>Pseudomonadati</taxon>
        <taxon>Pseudomonadota</taxon>
        <taxon>Gammaproteobacteria</taxon>
        <taxon>Cellvibrionales</taxon>
        <taxon>Halieaceae</taxon>
        <taxon>Congregibacter</taxon>
    </lineage>
</organism>
<dbReference type="EMBL" id="CP136864">
    <property type="protein sequence ID" value="WOJ93971.1"/>
    <property type="molecule type" value="Genomic_DNA"/>
</dbReference>
<reference evidence="1 2" key="1">
    <citation type="submission" date="2023-10" db="EMBL/GenBank/DDBJ databases">
        <title>Two novel species belonging to the OM43/NOR5 clade.</title>
        <authorList>
            <person name="Park M."/>
        </authorList>
    </citation>
    <scope>NUCLEOTIDE SEQUENCE [LARGE SCALE GENOMIC DNA]</scope>
    <source>
        <strain evidence="1 2">IMCC43200</strain>
    </source>
</reference>
<dbReference type="InterPro" id="IPR023214">
    <property type="entry name" value="HAD_sf"/>
</dbReference>
<name>A0ABZ0I450_9GAMM</name>
<dbReference type="PROSITE" id="PS01228">
    <property type="entry name" value="COF_1"/>
    <property type="match status" value="1"/>
</dbReference>
<dbReference type="PANTHER" id="PTHR10000">
    <property type="entry name" value="PHOSPHOSERINE PHOSPHATASE"/>
    <property type="match status" value="1"/>
</dbReference>
<dbReference type="Gene3D" id="3.40.50.1000">
    <property type="entry name" value="HAD superfamily/HAD-like"/>
    <property type="match status" value="1"/>
</dbReference>
<dbReference type="InterPro" id="IPR006379">
    <property type="entry name" value="HAD-SF_hydro_IIB"/>
</dbReference>
<dbReference type="NCBIfam" id="TIGR01484">
    <property type="entry name" value="HAD-SF-IIB"/>
    <property type="match status" value="1"/>
</dbReference>
<sequence>MDLIVFDLDGTLLNKSSKISAYTRETLRRLTDRGIAYTVATGRALHGAIDILDGHGFLLPQIYKNGVMIWNPELGDYSTSHVLTLDEIGHVADAFIEKDVTPFFFTLEPGNRHAVYHPPLRQKAEYKLVKSFQRERNLPVLPVADLPADADITNISAIGPDTAINAVADMIQNEEQLVAYMGIAIEDRKLNWIDIHHHSGSKGGAVESLKQELGFSRVICFGDSDNDLSMFETADEAYAPENAKDSIKAAATAVIGHHDADGIARFLRERFEL</sequence>
<dbReference type="Gene3D" id="3.30.1240.10">
    <property type="match status" value="1"/>
</dbReference>
<dbReference type="RefSeq" id="WP_407348610.1">
    <property type="nucleotide sequence ID" value="NZ_CP136864.1"/>
</dbReference>
<dbReference type="PANTHER" id="PTHR10000:SF8">
    <property type="entry name" value="HAD SUPERFAMILY HYDROLASE-LIKE, TYPE 3"/>
    <property type="match status" value="1"/>
</dbReference>
<proteinExistence type="predicted"/>
<gene>
    <name evidence="1" type="ORF">R0135_02080</name>
</gene>
<evidence type="ECO:0000313" key="1">
    <source>
        <dbReference type="EMBL" id="WOJ93971.1"/>
    </source>
</evidence>
<keyword evidence="2" id="KW-1185">Reference proteome</keyword>
<dbReference type="Pfam" id="PF08282">
    <property type="entry name" value="Hydrolase_3"/>
    <property type="match status" value="1"/>
</dbReference>
<evidence type="ECO:0000313" key="2">
    <source>
        <dbReference type="Proteomes" id="UP001626537"/>
    </source>
</evidence>
<keyword evidence="1" id="KW-0378">Hydrolase</keyword>
<dbReference type="SUPFAM" id="SSF56784">
    <property type="entry name" value="HAD-like"/>
    <property type="match status" value="1"/>
</dbReference>
<protein>
    <submittedName>
        <fullName evidence="1">HAD-IIB family hydrolase</fullName>
    </submittedName>
</protein>
<dbReference type="GO" id="GO:0016787">
    <property type="term" value="F:hydrolase activity"/>
    <property type="evidence" value="ECO:0007669"/>
    <property type="project" value="UniProtKB-KW"/>
</dbReference>
<dbReference type="InterPro" id="IPR036412">
    <property type="entry name" value="HAD-like_sf"/>
</dbReference>